<evidence type="ECO:0000313" key="1">
    <source>
        <dbReference type="EMBL" id="MBP2259083.1"/>
    </source>
</evidence>
<organism evidence="1 2">
    <name type="scientific">Virgibacillus alimentarius</name>
    <dbReference type="NCBI Taxonomy" id="698769"/>
    <lineage>
        <taxon>Bacteria</taxon>
        <taxon>Bacillati</taxon>
        <taxon>Bacillota</taxon>
        <taxon>Bacilli</taxon>
        <taxon>Bacillales</taxon>
        <taxon>Bacillaceae</taxon>
        <taxon>Virgibacillus</taxon>
    </lineage>
</organism>
<comment type="caution">
    <text evidence="1">The sequence shown here is derived from an EMBL/GenBank/DDBJ whole genome shotgun (WGS) entry which is preliminary data.</text>
</comment>
<proteinExistence type="predicted"/>
<dbReference type="RefSeq" id="WP_226981396.1">
    <property type="nucleotide sequence ID" value="NZ_JAGIKX010000051.1"/>
</dbReference>
<evidence type="ECO:0008006" key="3">
    <source>
        <dbReference type="Google" id="ProtNLM"/>
    </source>
</evidence>
<keyword evidence="2" id="KW-1185">Reference proteome</keyword>
<evidence type="ECO:0000313" key="2">
    <source>
        <dbReference type="Proteomes" id="UP001519294"/>
    </source>
</evidence>
<dbReference type="EMBL" id="JAGIKX010000051">
    <property type="protein sequence ID" value="MBP2259083.1"/>
    <property type="molecule type" value="Genomic_DNA"/>
</dbReference>
<name>A0ABS4SC49_9BACI</name>
<reference evidence="1 2" key="1">
    <citation type="submission" date="2021-03" db="EMBL/GenBank/DDBJ databases">
        <title>Genomic Encyclopedia of Type Strains, Phase IV (KMG-IV): sequencing the most valuable type-strain genomes for metagenomic binning, comparative biology and taxonomic classification.</title>
        <authorList>
            <person name="Goeker M."/>
        </authorList>
    </citation>
    <scope>NUCLEOTIDE SEQUENCE [LARGE SCALE GENOMIC DNA]</scope>
    <source>
        <strain evidence="1 2">DSM 25790</strain>
    </source>
</reference>
<protein>
    <recommendedName>
        <fullName evidence="3">NERD domain-containing protein</fullName>
    </recommendedName>
</protein>
<accession>A0ABS4SC49</accession>
<sequence>MKKIAQLIKLRDYISRYERNIYRYPSRYIRLKQDNWRKLHQQWIDAHSNDMEEALDVHEDVESTLSKWMSWFTNRKVHEFEQKKEEIILPTSEKDLKRYFLTKLFPFQLKWASSTVTELSALAKRYYNDKLLMYFLQRFPDTYFIMYDTVFNIKKVPIDGDIIFISPIGIDVIYVLEHESQASIAASNERTWIINPEDSPVKILSPLITLKRTERIIKSILSKSEISFPITKIVLSRTNRIIDASHPYNTKIIGIDEYEDWFQKKRSLVSPLKNRQLKAAEVLLKYCQTNSVKRAEWDEDMKICTMNNERITNE</sequence>
<gene>
    <name evidence="1" type="ORF">J2Z81_003074</name>
</gene>
<dbReference type="Proteomes" id="UP001519294">
    <property type="component" value="Unassembled WGS sequence"/>
</dbReference>